<keyword evidence="17" id="KW-0325">Glycoprotein</keyword>
<dbReference type="SUPFAM" id="SSF49899">
    <property type="entry name" value="Concanavalin A-like lectins/glucanases"/>
    <property type="match status" value="1"/>
</dbReference>
<dbReference type="InterPro" id="IPR017441">
    <property type="entry name" value="Protein_kinase_ATP_BS"/>
</dbReference>
<comment type="similarity">
    <text evidence="2">In the N-terminal section; belongs to the leguminous lectin family.</text>
</comment>
<dbReference type="Gene3D" id="2.60.120.200">
    <property type="match status" value="1"/>
</dbReference>
<evidence type="ECO:0000313" key="22">
    <source>
        <dbReference type="EMBL" id="KAG1327891.1"/>
    </source>
</evidence>
<gene>
    <name evidence="22" type="ORF">COCNU_01G018250</name>
</gene>
<dbReference type="PROSITE" id="PS50011">
    <property type="entry name" value="PROTEIN_KINASE_DOM"/>
    <property type="match status" value="1"/>
</dbReference>
<keyword evidence="14 19" id="KW-1133">Transmembrane helix</keyword>
<keyword evidence="11 18" id="KW-0547">Nucleotide-binding</keyword>
<reference evidence="22" key="1">
    <citation type="journal article" date="2017" name="Gigascience">
        <title>The genome draft of coconut (Cocos nucifera).</title>
        <authorList>
            <person name="Xiao Y."/>
            <person name="Xu P."/>
            <person name="Fan H."/>
            <person name="Baudouin L."/>
            <person name="Xia W."/>
            <person name="Bocs S."/>
            <person name="Xu J."/>
            <person name="Li Q."/>
            <person name="Guo A."/>
            <person name="Zhou L."/>
            <person name="Li J."/>
            <person name="Wu Y."/>
            <person name="Ma Z."/>
            <person name="Armero A."/>
            <person name="Issali A.E."/>
            <person name="Liu N."/>
            <person name="Peng M."/>
            <person name="Yang Y."/>
        </authorList>
    </citation>
    <scope>NUCLEOTIDE SEQUENCE</scope>
    <source>
        <tissue evidence="22">Spear leaf of Hainan Tall coconut</tissue>
    </source>
</reference>
<dbReference type="Proteomes" id="UP000797356">
    <property type="component" value="Chromosome 1"/>
</dbReference>
<dbReference type="SUPFAM" id="SSF56112">
    <property type="entry name" value="Protein kinase-like (PK-like)"/>
    <property type="match status" value="1"/>
</dbReference>
<protein>
    <recommendedName>
        <fullName evidence="4">non-specific serine/threonine protein kinase</fullName>
        <ecNumber evidence="4">2.7.11.1</ecNumber>
    </recommendedName>
</protein>
<evidence type="ECO:0000256" key="17">
    <source>
        <dbReference type="ARBA" id="ARBA00023180"/>
    </source>
</evidence>
<dbReference type="AlphaFoldDB" id="A0A8K0HWB8"/>
<evidence type="ECO:0000256" key="18">
    <source>
        <dbReference type="PROSITE-ProRule" id="PRU10141"/>
    </source>
</evidence>
<evidence type="ECO:0000256" key="15">
    <source>
        <dbReference type="ARBA" id="ARBA00023136"/>
    </source>
</evidence>
<dbReference type="CDD" id="cd14066">
    <property type="entry name" value="STKc_IRAK"/>
    <property type="match status" value="1"/>
</dbReference>
<dbReference type="Gene3D" id="3.30.200.20">
    <property type="entry name" value="Phosphorylase Kinase, domain 1"/>
    <property type="match status" value="1"/>
</dbReference>
<dbReference type="CDD" id="cd06899">
    <property type="entry name" value="lectin_legume_LecRK_Arcelin_ConA"/>
    <property type="match status" value="1"/>
</dbReference>
<feature type="transmembrane region" description="Helical" evidence="19">
    <location>
        <begin position="277"/>
        <end position="299"/>
    </location>
</feature>
<dbReference type="InterPro" id="IPR013320">
    <property type="entry name" value="ConA-like_dom_sf"/>
</dbReference>
<feature type="domain" description="Protein kinase" evidence="21">
    <location>
        <begin position="352"/>
        <end position="608"/>
    </location>
</feature>
<dbReference type="GO" id="GO:0005524">
    <property type="term" value="F:ATP binding"/>
    <property type="evidence" value="ECO:0007669"/>
    <property type="project" value="UniProtKB-UniRule"/>
</dbReference>
<dbReference type="PROSITE" id="PS00107">
    <property type="entry name" value="PROTEIN_KINASE_ATP"/>
    <property type="match status" value="1"/>
</dbReference>
<evidence type="ECO:0000256" key="1">
    <source>
        <dbReference type="ARBA" id="ARBA00004251"/>
    </source>
</evidence>
<evidence type="ECO:0000256" key="11">
    <source>
        <dbReference type="ARBA" id="ARBA00022741"/>
    </source>
</evidence>
<evidence type="ECO:0000256" key="14">
    <source>
        <dbReference type="ARBA" id="ARBA00022989"/>
    </source>
</evidence>
<keyword evidence="16 22" id="KW-0675">Receptor</keyword>
<evidence type="ECO:0000256" key="2">
    <source>
        <dbReference type="ARBA" id="ARBA00008536"/>
    </source>
</evidence>
<comment type="caution">
    <text evidence="22">The sequence shown here is derived from an EMBL/GenBank/DDBJ whole genome shotgun (WGS) entry which is preliminary data.</text>
</comment>
<keyword evidence="23" id="KW-1185">Reference proteome</keyword>
<dbReference type="InterPro" id="IPR008271">
    <property type="entry name" value="Ser/Thr_kinase_AS"/>
</dbReference>
<dbReference type="OrthoDB" id="2014828at2759"/>
<dbReference type="PANTHER" id="PTHR27007">
    <property type="match status" value="1"/>
</dbReference>
<evidence type="ECO:0000256" key="5">
    <source>
        <dbReference type="ARBA" id="ARBA00022475"/>
    </source>
</evidence>
<evidence type="ECO:0000256" key="13">
    <source>
        <dbReference type="ARBA" id="ARBA00022840"/>
    </source>
</evidence>
<dbReference type="SMART" id="SM00220">
    <property type="entry name" value="S_TKc"/>
    <property type="match status" value="1"/>
</dbReference>
<dbReference type="GO" id="GO:0002229">
    <property type="term" value="P:defense response to oomycetes"/>
    <property type="evidence" value="ECO:0007669"/>
    <property type="project" value="UniProtKB-ARBA"/>
</dbReference>
<dbReference type="PROSITE" id="PS00108">
    <property type="entry name" value="PROTEIN_KINASE_ST"/>
    <property type="match status" value="1"/>
</dbReference>
<comment type="subcellular location">
    <subcellularLocation>
        <location evidence="1">Cell membrane</location>
        <topology evidence="1">Single-pass type I membrane protein</topology>
    </subcellularLocation>
</comment>
<dbReference type="InterPro" id="IPR019825">
    <property type="entry name" value="Lectin_legB_Mn/Ca_BS"/>
</dbReference>
<evidence type="ECO:0000256" key="9">
    <source>
        <dbReference type="ARBA" id="ARBA00022729"/>
    </source>
</evidence>
<keyword evidence="7" id="KW-0808">Transferase</keyword>
<dbReference type="InterPro" id="IPR050528">
    <property type="entry name" value="L-type_Lectin-RKs"/>
</dbReference>
<dbReference type="EC" id="2.7.11.1" evidence="4"/>
<reference evidence="22" key="2">
    <citation type="submission" date="2019-07" db="EMBL/GenBank/DDBJ databases">
        <authorList>
            <person name="Yang Y."/>
            <person name="Bocs S."/>
            <person name="Baudouin L."/>
        </authorList>
    </citation>
    <scope>NUCLEOTIDE SEQUENCE</scope>
    <source>
        <tissue evidence="22">Spear leaf of Hainan Tall coconut</tissue>
    </source>
</reference>
<comment type="similarity">
    <text evidence="3">In the C-terminal section; belongs to the protein kinase superfamily. Ser/Thr protein kinase family.</text>
</comment>
<keyword evidence="13 18" id="KW-0067">ATP-binding</keyword>
<accession>A0A8K0HWB8</accession>
<name>A0A8K0HWB8_COCNU</name>
<evidence type="ECO:0000256" key="4">
    <source>
        <dbReference type="ARBA" id="ARBA00012513"/>
    </source>
</evidence>
<dbReference type="Gene3D" id="1.10.510.10">
    <property type="entry name" value="Transferase(Phosphotransferase) domain 1"/>
    <property type="match status" value="1"/>
</dbReference>
<evidence type="ECO:0000256" key="19">
    <source>
        <dbReference type="SAM" id="Phobius"/>
    </source>
</evidence>
<evidence type="ECO:0000256" key="3">
    <source>
        <dbReference type="ARBA" id="ARBA00010217"/>
    </source>
</evidence>
<keyword evidence="5" id="KW-1003">Cell membrane</keyword>
<dbReference type="Pfam" id="PF00139">
    <property type="entry name" value="Lectin_legB"/>
    <property type="match status" value="1"/>
</dbReference>
<dbReference type="EMBL" id="CM017872">
    <property type="protein sequence ID" value="KAG1327891.1"/>
    <property type="molecule type" value="Genomic_DNA"/>
</dbReference>
<dbReference type="GO" id="GO:0005886">
    <property type="term" value="C:plasma membrane"/>
    <property type="evidence" value="ECO:0007669"/>
    <property type="project" value="UniProtKB-SubCell"/>
</dbReference>
<evidence type="ECO:0000256" key="20">
    <source>
        <dbReference type="SAM" id="SignalP"/>
    </source>
</evidence>
<proteinExistence type="inferred from homology"/>
<evidence type="ECO:0000256" key="8">
    <source>
        <dbReference type="ARBA" id="ARBA00022692"/>
    </source>
</evidence>
<dbReference type="FunFam" id="1.10.510.10:FF:000240">
    <property type="entry name" value="Lectin-domain containing receptor kinase A4.3"/>
    <property type="match status" value="1"/>
</dbReference>
<evidence type="ECO:0000313" key="23">
    <source>
        <dbReference type="Proteomes" id="UP000797356"/>
    </source>
</evidence>
<dbReference type="InterPro" id="IPR001220">
    <property type="entry name" value="Legume_lectin_dom"/>
</dbReference>
<dbReference type="GO" id="GO:0004674">
    <property type="term" value="F:protein serine/threonine kinase activity"/>
    <property type="evidence" value="ECO:0007669"/>
    <property type="project" value="UniProtKB-KW"/>
</dbReference>
<dbReference type="PROSITE" id="PS00307">
    <property type="entry name" value="LECTIN_LEGUME_BETA"/>
    <property type="match status" value="1"/>
</dbReference>
<keyword evidence="10" id="KW-0430">Lectin</keyword>
<feature type="binding site" evidence="18">
    <location>
        <position position="382"/>
    </location>
    <ligand>
        <name>ATP</name>
        <dbReference type="ChEBI" id="CHEBI:30616"/>
    </ligand>
</feature>
<keyword evidence="6" id="KW-0723">Serine/threonine-protein kinase</keyword>
<dbReference type="InterPro" id="IPR000719">
    <property type="entry name" value="Prot_kinase_dom"/>
</dbReference>
<feature type="signal peptide" evidence="20">
    <location>
        <begin position="1"/>
        <end position="29"/>
    </location>
</feature>
<keyword evidence="8 19" id="KW-0812">Transmembrane</keyword>
<dbReference type="FunFam" id="3.30.200.20:FF:000168">
    <property type="entry name" value="L-type lectin-domain containing receptor kinase IX.1"/>
    <property type="match status" value="1"/>
</dbReference>
<keyword evidence="12 22" id="KW-0418">Kinase</keyword>
<organism evidence="22 23">
    <name type="scientific">Cocos nucifera</name>
    <name type="common">Coconut palm</name>
    <dbReference type="NCBI Taxonomy" id="13894"/>
    <lineage>
        <taxon>Eukaryota</taxon>
        <taxon>Viridiplantae</taxon>
        <taxon>Streptophyta</taxon>
        <taxon>Embryophyta</taxon>
        <taxon>Tracheophyta</taxon>
        <taxon>Spermatophyta</taxon>
        <taxon>Magnoliopsida</taxon>
        <taxon>Liliopsida</taxon>
        <taxon>Arecaceae</taxon>
        <taxon>Arecoideae</taxon>
        <taxon>Cocoseae</taxon>
        <taxon>Attaleinae</taxon>
        <taxon>Cocos</taxon>
    </lineage>
</organism>
<dbReference type="GO" id="GO:0030246">
    <property type="term" value="F:carbohydrate binding"/>
    <property type="evidence" value="ECO:0007669"/>
    <property type="project" value="UniProtKB-KW"/>
</dbReference>
<feature type="chain" id="PRO_5035435313" description="non-specific serine/threonine protein kinase" evidence="20">
    <location>
        <begin position="30"/>
        <end position="665"/>
    </location>
</feature>
<keyword evidence="15 19" id="KW-0472">Membrane</keyword>
<keyword evidence="9 20" id="KW-0732">Signal</keyword>
<evidence type="ECO:0000259" key="21">
    <source>
        <dbReference type="PROSITE" id="PS50011"/>
    </source>
</evidence>
<evidence type="ECO:0000256" key="10">
    <source>
        <dbReference type="ARBA" id="ARBA00022734"/>
    </source>
</evidence>
<sequence length="665" mass="73846">MILSSSRTPLPPTLVLVLFQLVCVTITDALTFSYPSFDSAEGITRFGNAYFLDGGIQLTKNQADSSIINSTGSVVYDQPVPLWDKASGKLADFSTQFSFIIDGLNRNISADGIAFFLSSYPYDNASARDSNGGALGLFNRSGANWTASKHNIVAVEFDTFENPEYNDSSANHMGIDINRIISVAHRDLNTSIRDSSKLVASISYNASAGNLTVFLSNSSDPRRNWSLSYGVNLRDYLPEVVAVGFSAATGNQTETHKILSWNFSSTDLSRRRKKFALGLRLAIAAAVVLVCGLCSVWFIRKYLCKKVISRGMEEDDEEEDTAIDILVGDAVQRASGPRRFPYSVLANATNNFAAEGKLGQGGFGEVYTGVLLNPKLEVAIKKISRDSQQGRKEYISEITIISQLRHRNLVQLIGYCHKKDDLLLVYEYMPNRSLDYHLYNRDRLLAWPERYKIALGLASALLYLHEECKQCVIHRDVKPSNVMLDSEFDAKLGDFGLARLVDHGCDSPTTVLMGTRGYVAPEYSHTGKASKESDVYSFGVVILEIACGRRPIEEREKNSEVSLIEWVWELYGEGLCLAAADEGLNSKFDEQQMQRLMIVGLWCVHPAYNFRPSIRQVIHVLKCDAPLPNLPSKMPVPIYYPPIGDLHNLASTSTDIYSLTSMSDR</sequence>
<dbReference type="InterPro" id="IPR011009">
    <property type="entry name" value="Kinase-like_dom_sf"/>
</dbReference>
<evidence type="ECO:0000256" key="7">
    <source>
        <dbReference type="ARBA" id="ARBA00022679"/>
    </source>
</evidence>
<dbReference type="Pfam" id="PF00069">
    <property type="entry name" value="Pkinase"/>
    <property type="match status" value="1"/>
</dbReference>
<evidence type="ECO:0000256" key="16">
    <source>
        <dbReference type="ARBA" id="ARBA00023170"/>
    </source>
</evidence>
<evidence type="ECO:0000256" key="6">
    <source>
        <dbReference type="ARBA" id="ARBA00022527"/>
    </source>
</evidence>
<evidence type="ECO:0000256" key="12">
    <source>
        <dbReference type="ARBA" id="ARBA00022777"/>
    </source>
</evidence>